<sequence>MKNIIFTAVLSLIMTNVNAQVAIGKSTITNASVLLEFDNATTNKKGIILSGVENVNNAITTATPAVNNGTFLFDRSDDRVKMYQNQTWVNLSDPGSEAKITPNTSDEIVPNQGTIIGSATSAAKGVLVLEAANKAMVLPWVANPHLNVLNPYPGMMCYDTTSRSLAVFDGTVWNYWK</sequence>
<dbReference type="eggNOG" id="ENOG503380D">
    <property type="taxonomic scope" value="Bacteria"/>
</dbReference>
<feature type="chain" id="PRO_5001786516" evidence="1">
    <location>
        <begin position="20"/>
        <end position="177"/>
    </location>
</feature>
<comment type="caution">
    <text evidence="2">The sequence shown here is derived from an EMBL/GenBank/DDBJ whole genome shotgun (WGS) entry which is preliminary data.</text>
</comment>
<dbReference type="RefSeq" id="WP_034979704.1">
    <property type="nucleotide sequence ID" value="NZ_FOFI01000001.1"/>
</dbReference>
<organism evidence="2 3">
    <name type="scientific">Epilithonimonas lactis</name>
    <dbReference type="NCBI Taxonomy" id="421072"/>
    <lineage>
        <taxon>Bacteria</taxon>
        <taxon>Pseudomonadati</taxon>
        <taxon>Bacteroidota</taxon>
        <taxon>Flavobacteriia</taxon>
        <taxon>Flavobacteriales</taxon>
        <taxon>Weeksellaceae</taxon>
        <taxon>Chryseobacterium group</taxon>
        <taxon>Epilithonimonas</taxon>
    </lineage>
</organism>
<reference evidence="2 3" key="1">
    <citation type="submission" date="2014-07" db="EMBL/GenBank/DDBJ databases">
        <title>Epilithonimonas lactis LMG 22401 Genome.</title>
        <authorList>
            <person name="Pipes S.E."/>
            <person name="Stropko S.J."/>
        </authorList>
    </citation>
    <scope>NUCLEOTIDE SEQUENCE [LARGE SCALE GENOMIC DNA]</scope>
    <source>
        <strain evidence="2 3">LMG 24401</strain>
    </source>
</reference>
<accession>A0A085B6B7</accession>
<keyword evidence="1" id="KW-0732">Signal</keyword>
<name>A0A085B6B7_9FLAO</name>
<dbReference type="STRING" id="421072.SAMN04488097_0987"/>
<dbReference type="AlphaFoldDB" id="A0A085B6B7"/>
<evidence type="ECO:0000313" key="3">
    <source>
        <dbReference type="Proteomes" id="UP000028623"/>
    </source>
</evidence>
<protein>
    <submittedName>
        <fullName evidence="2">Uncharacterized protein</fullName>
    </submittedName>
</protein>
<proteinExistence type="predicted"/>
<dbReference type="Proteomes" id="UP000028623">
    <property type="component" value="Unassembled WGS sequence"/>
</dbReference>
<feature type="signal peptide" evidence="1">
    <location>
        <begin position="1"/>
        <end position="19"/>
    </location>
</feature>
<dbReference type="EMBL" id="JPLY01000009">
    <property type="protein sequence ID" value="KFC18012.1"/>
    <property type="molecule type" value="Genomic_DNA"/>
</dbReference>
<evidence type="ECO:0000313" key="2">
    <source>
        <dbReference type="EMBL" id="KFC18012.1"/>
    </source>
</evidence>
<dbReference type="OrthoDB" id="705292at2"/>
<evidence type="ECO:0000256" key="1">
    <source>
        <dbReference type="SAM" id="SignalP"/>
    </source>
</evidence>
<gene>
    <name evidence="2" type="ORF">IO89_19655</name>
</gene>
<keyword evidence="3" id="KW-1185">Reference proteome</keyword>